<evidence type="ECO:0000256" key="1">
    <source>
        <dbReference type="ARBA" id="ARBA00022747"/>
    </source>
</evidence>
<keyword evidence="3" id="KW-1133">Transmembrane helix</keyword>
<dbReference type="Proteomes" id="UP001207252">
    <property type="component" value="Unassembled WGS sequence"/>
</dbReference>
<evidence type="ECO:0000313" key="5">
    <source>
        <dbReference type="Proteomes" id="UP001207252"/>
    </source>
</evidence>
<keyword evidence="5" id="KW-1185">Reference proteome</keyword>
<name>A0ABT3BQ60_9BACT</name>
<evidence type="ECO:0000256" key="2">
    <source>
        <dbReference type="ARBA" id="ARBA00023125"/>
    </source>
</evidence>
<feature type="non-terminal residue" evidence="4">
    <location>
        <position position="131"/>
    </location>
</feature>
<dbReference type="RefSeq" id="WP_263818170.1">
    <property type="nucleotide sequence ID" value="NZ_JAOXHJ010000027.1"/>
</dbReference>
<organism evidence="4 5">
    <name type="scientific">Ureaplasma zalophigenitalium</name>
    <dbReference type="NCBI Taxonomy" id="907723"/>
    <lineage>
        <taxon>Bacteria</taxon>
        <taxon>Bacillati</taxon>
        <taxon>Mycoplasmatota</taxon>
        <taxon>Mycoplasmoidales</taxon>
        <taxon>Mycoplasmoidaceae</taxon>
        <taxon>Ureaplasma</taxon>
    </lineage>
</organism>
<comment type="caution">
    <text evidence="4">The sequence shown here is derived from an EMBL/GenBank/DDBJ whole genome shotgun (WGS) entry which is preliminary data.</text>
</comment>
<proteinExistence type="predicted"/>
<evidence type="ECO:0000256" key="3">
    <source>
        <dbReference type="SAM" id="Phobius"/>
    </source>
</evidence>
<keyword evidence="1" id="KW-0680">Restriction system</keyword>
<sequence length="131" mass="15288">MQPRKNSRLTINFNLSNLTNYNYVKKYDFVLHLSSYFCGLAFSLYSGLTSPAYNVLRLKDVNLDYPFYFKEIFSSKSFIQKLKPITFGLRIGKTIKFSDMANIKIWSAKIDEQKTISLFLDKISRTISLLQ</sequence>
<dbReference type="SUPFAM" id="SSF116734">
    <property type="entry name" value="DNA methylase specificity domain"/>
    <property type="match status" value="1"/>
</dbReference>
<evidence type="ECO:0000313" key="4">
    <source>
        <dbReference type="EMBL" id="MCV3754371.1"/>
    </source>
</evidence>
<dbReference type="Gene3D" id="3.90.220.20">
    <property type="entry name" value="DNA methylase specificity domains"/>
    <property type="match status" value="1"/>
</dbReference>
<dbReference type="EMBL" id="JAOXHJ010000027">
    <property type="protein sequence ID" value="MCV3754371.1"/>
    <property type="molecule type" value="Genomic_DNA"/>
</dbReference>
<keyword evidence="2" id="KW-0238">DNA-binding</keyword>
<keyword evidence="3" id="KW-0812">Transmembrane</keyword>
<reference evidence="4 5" key="1">
    <citation type="journal article" date="2020" name="Int. J. Syst. Evol. Microbiol.">
        <title>Ureaplasma miroungigenitalium sp. nov. isolated from northern elephant seals (Mirounga angustirostris) and Ureaplasma zalophigenitalium sp. nov. isolated from California sea lions (Zalophus californianus).</title>
        <authorList>
            <person name="Volokhov D.V."/>
            <person name="Gulland F.M."/>
            <person name="Gao Y."/>
            <person name="Chizhikov V.E."/>
        </authorList>
    </citation>
    <scope>NUCLEOTIDE SEQUENCE [LARGE SCALE GENOMIC DNA]</scope>
    <source>
        <strain evidence="4 5">CSL7644-GEN</strain>
    </source>
</reference>
<keyword evidence="3" id="KW-0472">Membrane</keyword>
<protein>
    <submittedName>
        <fullName evidence="4">Uncharacterized protein</fullName>
    </submittedName>
</protein>
<feature type="transmembrane region" description="Helical" evidence="3">
    <location>
        <begin position="29"/>
        <end position="48"/>
    </location>
</feature>
<accession>A0ABT3BQ60</accession>
<dbReference type="InterPro" id="IPR044946">
    <property type="entry name" value="Restrct_endonuc_typeI_TRD_sf"/>
</dbReference>
<gene>
    <name evidence="4" type="ORF">OF365_03205</name>
</gene>